<dbReference type="Proteomes" id="UP000217790">
    <property type="component" value="Unassembled WGS sequence"/>
</dbReference>
<keyword evidence="2" id="KW-1185">Reference proteome</keyword>
<name>A0A2H3C9E2_ARMGA</name>
<sequence>MGRARYFLNEILCCLACAKFSSGSRTYARRTPASLVSPSPKQTDKRVRIWRQILRIQTTSPLNHSPTSRRSLMAPLVSPRQTMLCHSGLAQKLLSHSRSFSHHRELGQHTNARGDQMLLLQG</sequence>
<evidence type="ECO:0000313" key="2">
    <source>
        <dbReference type="Proteomes" id="UP000217790"/>
    </source>
</evidence>
<gene>
    <name evidence="1" type="ORF">ARMGADRAFT_104154</name>
</gene>
<dbReference type="InParanoid" id="A0A2H3C9E2"/>
<dbReference type="EMBL" id="KZ293762">
    <property type="protein sequence ID" value="PBK79701.1"/>
    <property type="molecule type" value="Genomic_DNA"/>
</dbReference>
<reference evidence="2" key="1">
    <citation type="journal article" date="2017" name="Nat. Ecol. Evol.">
        <title>Genome expansion and lineage-specific genetic innovations in the forest pathogenic fungi Armillaria.</title>
        <authorList>
            <person name="Sipos G."/>
            <person name="Prasanna A.N."/>
            <person name="Walter M.C."/>
            <person name="O'Connor E."/>
            <person name="Balint B."/>
            <person name="Krizsan K."/>
            <person name="Kiss B."/>
            <person name="Hess J."/>
            <person name="Varga T."/>
            <person name="Slot J."/>
            <person name="Riley R."/>
            <person name="Boka B."/>
            <person name="Rigling D."/>
            <person name="Barry K."/>
            <person name="Lee J."/>
            <person name="Mihaltcheva S."/>
            <person name="LaButti K."/>
            <person name="Lipzen A."/>
            <person name="Waldron R."/>
            <person name="Moloney N.M."/>
            <person name="Sperisen C."/>
            <person name="Kredics L."/>
            <person name="Vagvoelgyi C."/>
            <person name="Patrignani A."/>
            <person name="Fitzpatrick D."/>
            <person name="Nagy I."/>
            <person name="Doyle S."/>
            <person name="Anderson J.B."/>
            <person name="Grigoriev I.V."/>
            <person name="Gueldener U."/>
            <person name="Muensterkoetter M."/>
            <person name="Nagy L.G."/>
        </authorList>
    </citation>
    <scope>NUCLEOTIDE SEQUENCE [LARGE SCALE GENOMIC DNA]</scope>
    <source>
        <strain evidence="2">Ar21-2</strain>
    </source>
</reference>
<proteinExistence type="predicted"/>
<accession>A0A2H3C9E2</accession>
<organism evidence="1 2">
    <name type="scientific">Armillaria gallica</name>
    <name type="common">Bulbous honey fungus</name>
    <name type="synonym">Armillaria bulbosa</name>
    <dbReference type="NCBI Taxonomy" id="47427"/>
    <lineage>
        <taxon>Eukaryota</taxon>
        <taxon>Fungi</taxon>
        <taxon>Dikarya</taxon>
        <taxon>Basidiomycota</taxon>
        <taxon>Agaricomycotina</taxon>
        <taxon>Agaricomycetes</taxon>
        <taxon>Agaricomycetidae</taxon>
        <taxon>Agaricales</taxon>
        <taxon>Marasmiineae</taxon>
        <taxon>Physalacriaceae</taxon>
        <taxon>Armillaria</taxon>
    </lineage>
</organism>
<protein>
    <submittedName>
        <fullName evidence="1">Uncharacterized protein</fullName>
    </submittedName>
</protein>
<evidence type="ECO:0000313" key="1">
    <source>
        <dbReference type="EMBL" id="PBK79701.1"/>
    </source>
</evidence>
<dbReference type="AlphaFoldDB" id="A0A2H3C9E2"/>